<dbReference type="InterPro" id="IPR052184">
    <property type="entry name" value="SDR_enzymes"/>
</dbReference>
<gene>
    <name evidence="2" type="ORF">AU255_08510</name>
</gene>
<dbReference type="CDD" id="cd05325">
    <property type="entry name" value="carb_red_sniffer_like_SDR_c"/>
    <property type="match status" value="1"/>
</dbReference>
<comment type="caution">
    <text evidence="2">The sequence shown here is derived from an EMBL/GenBank/DDBJ whole genome shotgun (WGS) entry which is preliminary data.</text>
</comment>
<dbReference type="SUPFAM" id="SSF51735">
    <property type="entry name" value="NAD(P)-binding Rossmann-fold domains"/>
    <property type="match status" value="1"/>
</dbReference>
<dbReference type="AlphaFoldDB" id="A0A1V8M8Q1"/>
<dbReference type="PRINTS" id="PR00081">
    <property type="entry name" value="GDHRDH"/>
</dbReference>
<dbReference type="InterPro" id="IPR036291">
    <property type="entry name" value="NAD(P)-bd_dom_sf"/>
</dbReference>
<dbReference type="RefSeq" id="WP_080522495.1">
    <property type="nucleotide sequence ID" value="NZ_LPUF01000001.1"/>
</dbReference>
<dbReference type="Pfam" id="PF00106">
    <property type="entry name" value="adh_short"/>
    <property type="match status" value="1"/>
</dbReference>
<name>A0A1V8M8Q1_9GAMM</name>
<dbReference type="EMBL" id="LPUF01000001">
    <property type="protein sequence ID" value="OQK17888.1"/>
    <property type="molecule type" value="Genomic_DNA"/>
</dbReference>
<dbReference type="Proteomes" id="UP000191980">
    <property type="component" value="Unassembled WGS sequence"/>
</dbReference>
<evidence type="ECO:0000256" key="1">
    <source>
        <dbReference type="RuleBase" id="RU000363"/>
    </source>
</evidence>
<dbReference type="OrthoDB" id="5786478at2"/>
<evidence type="ECO:0000313" key="2">
    <source>
        <dbReference type="EMBL" id="OQK17888.1"/>
    </source>
</evidence>
<reference evidence="2 3" key="1">
    <citation type="submission" date="2015-12" db="EMBL/GenBank/DDBJ databases">
        <authorList>
            <person name="Shamseldin A."/>
            <person name="Moawad H."/>
            <person name="Abd El-Rahim W.M."/>
            <person name="Sadowsky M.J."/>
        </authorList>
    </citation>
    <scope>NUCLEOTIDE SEQUENCE [LARGE SCALE GENOMIC DNA]</scope>
    <source>
        <strain evidence="2 3">WF1</strain>
    </source>
</reference>
<dbReference type="PANTHER" id="PTHR45458:SF1">
    <property type="entry name" value="SHORT CHAIN DEHYDROGENASE"/>
    <property type="match status" value="1"/>
</dbReference>
<keyword evidence="3" id="KW-1185">Reference proteome</keyword>
<comment type="similarity">
    <text evidence="1">Belongs to the short-chain dehydrogenases/reductases (SDR) family.</text>
</comment>
<accession>A0A1V8M8Q1</accession>
<organism evidence="2 3">
    <name type="scientific">Methyloprofundus sedimenti</name>
    <dbReference type="NCBI Taxonomy" id="1420851"/>
    <lineage>
        <taxon>Bacteria</taxon>
        <taxon>Pseudomonadati</taxon>
        <taxon>Pseudomonadota</taxon>
        <taxon>Gammaproteobacteria</taxon>
        <taxon>Methylococcales</taxon>
        <taxon>Methylococcaceae</taxon>
        <taxon>Methyloprofundus</taxon>
    </lineage>
</organism>
<sequence>MKTVLITGANRGLGLEFSRQYAQAGWQVIACCRNPEKATALAQMASHDNGIRIVQLDVQNHQQIEALATELKGTAIDVLISNAGIYGDRHGFGAIDYQHWHTVMQVNVFAAVKLAEVFACNLALSEQGVFVALSSLMGSITDNTSGGSYLYRSSKAALNAAMKSLAFDFRQQGTGVIIFHPGWVRTDMGGPNGLIDVDESIAGMREQVEKFSISQTGCFINYKGAAMLW</sequence>
<dbReference type="STRING" id="1420851.AU255_08510"/>
<protein>
    <submittedName>
        <fullName evidence="2">Short-chain dehydrogenase</fullName>
    </submittedName>
</protein>
<dbReference type="GO" id="GO:0016616">
    <property type="term" value="F:oxidoreductase activity, acting on the CH-OH group of donors, NAD or NADP as acceptor"/>
    <property type="evidence" value="ECO:0007669"/>
    <property type="project" value="TreeGrafter"/>
</dbReference>
<dbReference type="PANTHER" id="PTHR45458">
    <property type="entry name" value="SHORT-CHAIN DEHYDROGENASE/REDUCTASE SDR"/>
    <property type="match status" value="1"/>
</dbReference>
<proteinExistence type="inferred from homology"/>
<evidence type="ECO:0000313" key="3">
    <source>
        <dbReference type="Proteomes" id="UP000191980"/>
    </source>
</evidence>
<dbReference type="Gene3D" id="3.40.50.720">
    <property type="entry name" value="NAD(P)-binding Rossmann-like Domain"/>
    <property type="match status" value="1"/>
</dbReference>
<dbReference type="InterPro" id="IPR002347">
    <property type="entry name" value="SDR_fam"/>
</dbReference>
<dbReference type="PRINTS" id="PR00080">
    <property type="entry name" value="SDRFAMILY"/>
</dbReference>